<protein>
    <submittedName>
        <fullName evidence="4">Pseudouridine kinase</fullName>
    </submittedName>
</protein>
<dbReference type="PANTHER" id="PTHR10584">
    <property type="entry name" value="SUGAR KINASE"/>
    <property type="match status" value="1"/>
</dbReference>
<evidence type="ECO:0000259" key="3">
    <source>
        <dbReference type="Pfam" id="PF00294"/>
    </source>
</evidence>
<dbReference type="Gene3D" id="1.10.10.10">
    <property type="entry name" value="Winged helix-like DNA-binding domain superfamily/Winged helix DNA-binding domain"/>
    <property type="match status" value="1"/>
</dbReference>
<dbReference type="STRING" id="1034346.GCA_000313565_01924"/>
<keyword evidence="1" id="KW-0808">Transferase</keyword>
<evidence type="ECO:0000313" key="5">
    <source>
        <dbReference type="Proteomes" id="UP000247612"/>
    </source>
</evidence>
<dbReference type="InterPro" id="IPR029056">
    <property type="entry name" value="Ribokinase-like"/>
</dbReference>
<dbReference type="Pfam" id="PF00294">
    <property type="entry name" value="PfkB"/>
    <property type="match status" value="1"/>
</dbReference>
<keyword evidence="2 4" id="KW-0418">Kinase</keyword>
<proteinExistence type="predicted"/>
<accession>A0A318KYD5</accession>
<dbReference type="AlphaFoldDB" id="A0A318KYD5"/>
<evidence type="ECO:0000313" key="4">
    <source>
        <dbReference type="EMBL" id="PXX80656.1"/>
    </source>
</evidence>
<dbReference type="EMBL" id="QJKH01000003">
    <property type="protein sequence ID" value="PXX80656.1"/>
    <property type="molecule type" value="Genomic_DNA"/>
</dbReference>
<dbReference type="RefSeq" id="WP_022938229.1">
    <property type="nucleotide sequence ID" value="NZ_CABKRQ010000005.1"/>
</dbReference>
<gene>
    <name evidence="4" type="ORF">DES51_103252</name>
</gene>
<dbReference type="SUPFAM" id="SSF53613">
    <property type="entry name" value="Ribokinase-like"/>
    <property type="match status" value="1"/>
</dbReference>
<dbReference type="Proteomes" id="UP000247612">
    <property type="component" value="Unassembled WGS sequence"/>
</dbReference>
<dbReference type="PROSITE" id="PS00584">
    <property type="entry name" value="PFKB_KINASES_2"/>
    <property type="match status" value="1"/>
</dbReference>
<reference evidence="4 5" key="1">
    <citation type="submission" date="2018-05" db="EMBL/GenBank/DDBJ databases">
        <title>Genomic Encyclopedia of Type Strains, Phase IV (KMG-IV): sequencing the most valuable type-strain genomes for metagenomic binning, comparative biology and taxonomic classification.</title>
        <authorList>
            <person name="Goeker M."/>
        </authorList>
    </citation>
    <scope>NUCLEOTIDE SEQUENCE [LARGE SCALE GENOMIC DNA]</scope>
    <source>
        <strain evidence="4 5">JC118</strain>
    </source>
</reference>
<keyword evidence="5" id="KW-1185">Reference proteome</keyword>
<dbReference type="SUPFAM" id="SSF46785">
    <property type="entry name" value="Winged helix' DNA-binding domain"/>
    <property type="match status" value="1"/>
</dbReference>
<sequence length="364" mass="39759">MITDRERQILHWIEENPLISQQELADLAGITRSSAAVHISNLTKKGLIQGKGYILQKKPYIVVIGGVNMDICGRPYQPLVMRDSNPGTTFLSAGGVGRNIAHNLALLDEDVKLITAFGSDGYASQLSEECHRIGIDTSQSFTIPNGVTSTYLFITDEHGDMELAVSDMGIYEHLTPELMATRIDFINRASLCICDTNLPQNTLEYLAAHCQCPLFADTVSTTKAKKLKGLLGKIHTLKPNLIEAEELTGIKIADENSLRAAAECFLKQGMQQVFISLGEEGVYAANNHEHLHLPSFPCEIVNTTGAGDSFVAALAWAWRQQLPLRDIARAGMAAASICIASESTISPHISCEHILEILDQHPVK</sequence>
<dbReference type="Pfam" id="PF13412">
    <property type="entry name" value="HTH_24"/>
    <property type="match status" value="1"/>
</dbReference>
<dbReference type="GO" id="GO:0016301">
    <property type="term" value="F:kinase activity"/>
    <property type="evidence" value="ECO:0007669"/>
    <property type="project" value="UniProtKB-KW"/>
</dbReference>
<dbReference type="InterPro" id="IPR036390">
    <property type="entry name" value="WH_DNA-bd_sf"/>
</dbReference>
<dbReference type="Gene3D" id="3.40.1190.20">
    <property type="match status" value="1"/>
</dbReference>
<name>A0A318KYD5_9FIRM</name>
<dbReference type="CDD" id="cd01941">
    <property type="entry name" value="YeiC_kinase_like"/>
    <property type="match status" value="1"/>
</dbReference>
<evidence type="ECO:0000256" key="2">
    <source>
        <dbReference type="ARBA" id="ARBA00022777"/>
    </source>
</evidence>
<evidence type="ECO:0000256" key="1">
    <source>
        <dbReference type="ARBA" id="ARBA00022679"/>
    </source>
</evidence>
<dbReference type="InterPro" id="IPR002173">
    <property type="entry name" value="Carboh/pur_kinase_PfkB_CS"/>
</dbReference>
<dbReference type="PANTHER" id="PTHR10584:SF166">
    <property type="entry name" value="RIBOKINASE"/>
    <property type="match status" value="1"/>
</dbReference>
<organism evidence="4 5">
    <name type="scientific">Dielma fastidiosa</name>
    <dbReference type="NCBI Taxonomy" id="1034346"/>
    <lineage>
        <taxon>Bacteria</taxon>
        <taxon>Bacillati</taxon>
        <taxon>Bacillota</taxon>
        <taxon>Erysipelotrichia</taxon>
        <taxon>Erysipelotrichales</taxon>
        <taxon>Erysipelotrichaceae</taxon>
        <taxon>Dielma</taxon>
    </lineage>
</organism>
<dbReference type="InterPro" id="IPR011611">
    <property type="entry name" value="PfkB_dom"/>
</dbReference>
<comment type="caution">
    <text evidence="4">The sequence shown here is derived from an EMBL/GenBank/DDBJ whole genome shotgun (WGS) entry which is preliminary data.</text>
</comment>
<dbReference type="InterPro" id="IPR036388">
    <property type="entry name" value="WH-like_DNA-bd_sf"/>
</dbReference>
<feature type="domain" description="Carbohydrate kinase PfkB" evidence="3">
    <location>
        <begin position="59"/>
        <end position="347"/>
    </location>
</feature>